<proteinExistence type="predicted"/>
<feature type="compositionally biased region" description="Basic and acidic residues" evidence="1">
    <location>
        <begin position="97"/>
        <end position="122"/>
    </location>
</feature>
<evidence type="ECO:0000313" key="3">
    <source>
        <dbReference type="Proteomes" id="UP001292094"/>
    </source>
</evidence>
<dbReference type="Proteomes" id="UP001292094">
    <property type="component" value="Unassembled WGS sequence"/>
</dbReference>
<feature type="compositionally biased region" description="Basic and acidic residues" evidence="1">
    <location>
        <begin position="79"/>
        <end position="88"/>
    </location>
</feature>
<dbReference type="EMBL" id="JAWZYT010000628">
    <property type="protein sequence ID" value="KAK4320973.1"/>
    <property type="molecule type" value="Genomic_DNA"/>
</dbReference>
<protein>
    <submittedName>
        <fullName evidence="2">Uncharacterized protein</fullName>
    </submittedName>
</protein>
<keyword evidence="3" id="KW-1185">Reference proteome</keyword>
<organism evidence="2 3">
    <name type="scientific">Petrolisthes manimaculis</name>
    <dbReference type="NCBI Taxonomy" id="1843537"/>
    <lineage>
        <taxon>Eukaryota</taxon>
        <taxon>Metazoa</taxon>
        <taxon>Ecdysozoa</taxon>
        <taxon>Arthropoda</taxon>
        <taxon>Crustacea</taxon>
        <taxon>Multicrustacea</taxon>
        <taxon>Malacostraca</taxon>
        <taxon>Eumalacostraca</taxon>
        <taxon>Eucarida</taxon>
        <taxon>Decapoda</taxon>
        <taxon>Pleocyemata</taxon>
        <taxon>Anomura</taxon>
        <taxon>Galatheoidea</taxon>
        <taxon>Porcellanidae</taxon>
        <taxon>Petrolisthes</taxon>
    </lineage>
</organism>
<sequence length="142" mass="16098">MDLRYVLCNHDRIKKKRCWREERIDCANITFHIEHLAGSWEGDGRLGWEVERKGREGKMIADGKSGGKEGWSESGGKGLDGRQGKWREGMGWQTGKVEGRDGMADRESGGKGWDGRQGEWREGMGWQTGRVEGRDGMADRDK</sequence>
<accession>A0AAE1UE38</accession>
<feature type="region of interest" description="Disordered" evidence="1">
    <location>
        <begin position="57"/>
        <end position="142"/>
    </location>
</feature>
<gene>
    <name evidence="2" type="ORF">Pmani_008226</name>
</gene>
<evidence type="ECO:0000313" key="2">
    <source>
        <dbReference type="EMBL" id="KAK4320973.1"/>
    </source>
</evidence>
<evidence type="ECO:0000256" key="1">
    <source>
        <dbReference type="SAM" id="MobiDB-lite"/>
    </source>
</evidence>
<reference evidence="2" key="1">
    <citation type="submission" date="2023-11" db="EMBL/GenBank/DDBJ databases">
        <title>Genome assemblies of two species of porcelain crab, Petrolisthes cinctipes and Petrolisthes manimaculis (Anomura: Porcellanidae).</title>
        <authorList>
            <person name="Angst P."/>
        </authorList>
    </citation>
    <scope>NUCLEOTIDE SEQUENCE</scope>
    <source>
        <strain evidence="2">PB745_02</strain>
        <tissue evidence="2">Gill</tissue>
    </source>
</reference>
<name>A0AAE1UE38_9EUCA</name>
<feature type="compositionally biased region" description="Basic and acidic residues" evidence="1">
    <location>
        <begin position="57"/>
        <end position="71"/>
    </location>
</feature>
<dbReference type="AlphaFoldDB" id="A0AAE1UE38"/>
<feature type="compositionally biased region" description="Basic and acidic residues" evidence="1">
    <location>
        <begin position="131"/>
        <end position="142"/>
    </location>
</feature>
<comment type="caution">
    <text evidence="2">The sequence shown here is derived from an EMBL/GenBank/DDBJ whole genome shotgun (WGS) entry which is preliminary data.</text>
</comment>